<dbReference type="Pfam" id="PF08340">
    <property type="entry name" value="YicC-like_C"/>
    <property type="match status" value="1"/>
</dbReference>
<dbReference type="PANTHER" id="PTHR30636">
    <property type="entry name" value="UPF0701 PROTEIN YICC"/>
    <property type="match status" value="1"/>
</dbReference>
<keyword evidence="4" id="KW-0378">Hydrolase</keyword>
<keyword evidence="9" id="KW-1185">Reference proteome</keyword>
<feature type="domain" description="Endoribonuclease YicC-like N-terminal" evidence="6">
    <location>
        <begin position="2"/>
        <end position="159"/>
    </location>
</feature>
<dbReference type="EMBL" id="FQXB01000001">
    <property type="protein sequence ID" value="SHG72030.1"/>
    <property type="molecule type" value="Genomic_DNA"/>
</dbReference>
<proteinExistence type="inferred from homology"/>
<evidence type="ECO:0000313" key="9">
    <source>
        <dbReference type="Proteomes" id="UP000184074"/>
    </source>
</evidence>
<evidence type="ECO:0000256" key="2">
    <source>
        <dbReference type="ARBA" id="ARBA00022722"/>
    </source>
</evidence>
<dbReference type="PANTHER" id="PTHR30636:SF3">
    <property type="entry name" value="UPF0701 PROTEIN YICC"/>
    <property type="match status" value="1"/>
</dbReference>
<dbReference type="Pfam" id="PF03755">
    <property type="entry name" value="YicC-like_N"/>
    <property type="match status" value="1"/>
</dbReference>
<dbReference type="GO" id="GO:0016787">
    <property type="term" value="F:hydrolase activity"/>
    <property type="evidence" value="ECO:0007669"/>
    <property type="project" value="UniProtKB-KW"/>
</dbReference>
<keyword evidence="2" id="KW-0540">Nuclease</keyword>
<dbReference type="AlphaFoldDB" id="A0A1M5M470"/>
<dbReference type="Proteomes" id="UP000184074">
    <property type="component" value="Unassembled WGS sequence"/>
</dbReference>
<dbReference type="NCBIfam" id="TIGR00255">
    <property type="entry name" value="YicC/YloC family endoribonuclease"/>
    <property type="match status" value="1"/>
</dbReference>
<protein>
    <submittedName>
        <fullName evidence="8">TIGR00255 family protein</fullName>
    </submittedName>
</protein>
<name>A0A1M5M470_9RHOB</name>
<evidence type="ECO:0000259" key="7">
    <source>
        <dbReference type="Pfam" id="PF08340"/>
    </source>
</evidence>
<keyword evidence="3" id="KW-0255">Endonuclease</keyword>
<evidence type="ECO:0000256" key="4">
    <source>
        <dbReference type="ARBA" id="ARBA00022801"/>
    </source>
</evidence>
<dbReference type="STRING" id="1508389.SAMN05444003_0629"/>
<organism evidence="8 9">
    <name type="scientific">Cognatiyoonia sediminum</name>
    <dbReference type="NCBI Taxonomy" id="1508389"/>
    <lineage>
        <taxon>Bacteria</taxon>
        <taxon>Pseudomonadati</taxon>
        <taxon>Pseudomonadota</taxon>
        <taxon>Alphaproteobacteria</taxon>
        <taxon>Rhodobacterales</taxon>
        <taxon>Paracoccaceae</taxon>
        <taxon>Cognatiyoonia</taxon>
    </lineage>
</organism>
<dbReference type="InterPro" id="IPR013551">
    <property type="entry name" value="YicC-like_C"/>
</dbReference>
<dbReference type="OrthoDB" id="9771229at2"/>
<dbReference type="InterPro" id="IPR005229">
    <property type="entry name" value="YicC/YloC-like"/>
</dbReference>
<accession>A0A1M5M470</accession>
<evidence type="ECO:0000256" key="1">
    <source>
        <dbReference type="ARBA" id="ARBA00001968"/>
    </source>
</evidence>
<feature type="domain" description="Endoribonuclease YicC-like C-terminal" evidence="7">
    <location>
        <begin position="180"/>
        <end position="296"/>
    </location>
</feature>
<reference evidence="8 9" key="1">
    <citation type="submission" date="2016-11" db="EMBL/GenBank/DDBJ databases">
        <authorList>
            <person name="Jaros S."/>
            <person name="Januszkiewicz K."/>
            <person name="Wedrychowicz H."/>
        </authorList>
    </citation>
    <scope>NUCLEOTIDE SEQUENCE [LARGE SCALE GENOMIC DNA]</scope>
    <source>
        <strain evidence="8 9">DSM 28715</strain>
    </source>
</reference>
<evidence type="ECO:0000313" key="8">
    <source>
        <dbReference type="EMBL" id="SHG72030.1"/>
    </source>
</evidence>
<evidence type="ECO:0000256" key="5">
    <source>
        <dbReference type="ARBA" id="ARBA00035648"/>
    </source>
</evidence>
<evidence type="ECO:0000256" key="3">
    <source>
        <dbReference type="ARBA" id="ARBA00022759"/>
    </source>
</evidence>
<dbReference type="GO" id="GO:0004521">
    <property type="term" value="F:RNA endonuclease activity"/>
    <property type="evidence" value="ECO:0007669"/>
    <property type="project" value="InterPro"/>
</dbReference>
<comment type="cofactor">
    <cofactor evidence="1">
        <name>a divalent metal cation</name>
        <dbReference type="ChEBI" id="CHEBI:60240"/>
    </cofactor>
</comment>
<gene>
    <name evidence="8" type="ORF">SAMN05444003_0629</name>
</gene>
<dbReference type="RefSeq" id="WP_072899191.1">
    <property type="nucleotide sequence ID" value="NZ_FQXB01000001.1"/>
</dbReference>
<comment type="similarity">
    <text evidence="5">Belongs to the YicC/YloC family.</text>
</comment>
<sequence length="296" mass="32434">MIQSMTAYASRTGTLDGASWIWEMRGVNARGLDVRLRLPDGLDGLEQAVRASIKENLTRGNITVSLRLTRDDTGSALAVDEAQLDRVLQALEQVQDRAFSLGVTLGQPTAADVLSQRGVVVQNKSEEDDSTLVDALKADLPELMKDFVAMRSAEGDALQNVLLSQVDEIESLTTSAIQAAEARKSHQAASLKDAFNRVMAEAKEVDPTRVEQELAVIAVKQDVTEELDRLTAHISAARDMIADPKPMGRKLDFLAQEFNREANTLCSKAQFKDLTSVGLDLKAVIDQMREQIQNVE</sequence>
<dbReference type="InterPro" id="IPR013527">
    <property type="entry name" value="YicC-like_N"/>
</dbReference>
<evidence type="ECO:0000259" key="6">
    <source>
        <dbReference type="Pfam" id="PF03755"/>
    </source>
</evidence>